<dbReference type="EMBL" id="CALSDN010000004">
    <property type="protein sequence ID" value="CAH6720694.1"/>
    <property type="molecule type" value="Genomic_DNA"/>
</dbReference>
<sequence>MSDFEQEELDNPLRVIILLNPEVVNDEGLEKESKDSGKEESEESEIAPKEIVTDDLTERLMDYVQTMEEVDEFFNEFDDKIAYPNEGHIKYEVGSDGLVVILVDTADLRDKVVKFIDEFNEKDEPKRKR</sequence>
<evidence type="ECO:0000313" key="2">
    <source>
        <dbReference type="Proteomes" id="UP001152531"/>
    </source>
</evidence>
<protein>
    <submittedName>
        <fullName evidence="1">Uncharacterized protein</fullName>
    </submittedName>
</protein>
<keyword evidence="2" id="KW-1185">Reference proteome</keyword>
<organism evidence="1 2">
    <name type="scientific">[Candida] jaroonii</name>
    <dbReference type="NCBI Taxonomy" id="467808"/>
    <lineage>
        <taxon>Eukaryota</taxon>
        <taxon>Fungi</taxon>
        <taxon>Dikarya</taxon>
        <taxon>Ascomycota</taxon>
        <taxon>Saccharomycotina</taxon>
        <taxon>Pichiomycetes</taxon>
        <taxon>Debaryomycetaceae</taxon>
        <taxon>Yamadazyma</taxon>
    </lineage>
</organism>
<dbReference type="Proteomes" id="UP001152531">
    <property type="component" value="Unassembled WGS sequence"/>
</dbReference>
<reference evidence="1" key="1">
    <citation type="submission" date="2022-06" db="EMBL/GenBank/DDBJ databases">
        <authorList>
            <person name="Legras J.-L."/>
            <person name="Devillers H."/>
            <person name="Grondin C."/>
        </authorList>
    </citation>
    <scope>NUCLEOTIDE SEQUENCE</scope>
    <source>
        <strain evidence="1">CLIB 1444</strain>
    </source>
</reference>
<comment type="caution">
    <text evidence="1">The sequence shown here is derived from an EMBL/GenBank/DDBJ whole genome shotgun (WGS) entry which is preliminary data.</text>
</comment>
<gene>
    <name evidence="1" type="ORF">CLIB1444_04S05820</name>
</gene>
<evidence type="ECO:0000313" key="1">
    <source>
        <dbReference type="EMBL" id="CAH6720694.1"/>
    </source>
</evidence>
<name>A0ACA9Y7F6_9ASCO</name>
<accession>A0ACA9Y7F6</accession>
<proteinExistence type="predicted"/>